<keyword evidence="4 7" id="KW-0479">Metal-binding</keyword>
<dbReference type="PANTHER" id="PTHR43028">
    <property type="entry name" value="3'(2'),5'-BISPHOSPHATE NUCLEOTIDASE 1"/>
    <property type="match status" value="1"/>
</dbReference>
<keyword evidence="10" id="KW-1185">Reference proteome</keyword>
<dbReference type="eggNOG" id="KOG3099">
    <property type="taxonomic scope" value="Eukaryota"/>
</dbReference>
<evidence type="ECO:0000256" key="8">
    <source>
        <dbReference type="SAM" id="MobiDB-lite"/>
    </source>
</evidence>
<dbReference type="AlphaFoldDB" id="C1DZD6"/>
<feature type="non-terminal residue" evidence="9">
    <location>
        <position position="279"/>
    </location>
</feature>
<dbReference type="InterPro" id="IPR000760">
    <property type="entry name" value="Inositol_monophosphatase-like"/>
</dbReference>
<dbReference type="PANTHER" id="PTHR43028:SF5">
    <property type="entry name" value="3'(2'),5'-BISPHOSPHATE NUCLEOTIDASE 1"/>
    <property type="match status" value="1"/>
</dbReference>
<dbReference type="EC" id="3.1.3.7" evidence="3"/>
<dbReference type="InParanoid" id="C1DZD6"/>
<dbReference type="RefSeq" id="XP_002499842.1">
    <property type="nucleotide sequence ID" value="XM_002499796.1"/>
</dbReference>
<feature type="region of interest" description="Disordered" evidence="8">
    <location>
        <begin position="34"/>
        <end position="55"/>
    </location>
</feature>
<feature type="binding site" evidence="7">
    <location>
        <position position="82"/>
    </location>
    <ligand>
        <name>Mg(2+)</name>
        <dbReference type="ChEBI" id="CHEBI:18420"/>
        <label>1</label>
        <note>catalytic</note>
    </ligand>
</feature>
<evidence type="ECO:0000256" key="4">
    <source>
        <dbReference type="ARBA" id="ARBA00022723"/>
    </source>
</evidence>
<dbReference type="FunFam" id="3.30.540.10:FF:000012">
    <property type="entry name" value="Blast:Putative inositol monophosphatase 3"/>
    <property type="match status" value="1"/>
</dbReference>
<dbReference type="GeneID" id="8241517"/>
<feature type="binding site" evidence="7">
    <location>
        <position position="122"/>
    </location>
    <ligand>
        <name>Mg(2+)</name>
        <dbReference type="ChEBI" id="CHEBI:18420"/>
        <label>1</label>
        <note>catalytic</note>
    </ligand>
</feature>
<reference evidence="9 10" key="1">
    <citation type="journal article" date="2009" name="Science">
        <title>Green evolution and dynamic adaptations revealed by genomes of the marine picoeukaryotes Micromonas.</title>
        <authorList>
            <person name="Worden A.Z."/>
            <person name="Lee J.H."/>
            <person name="Mock T."/>
            <person name="Rouze P."/>
            <person name="Simmons M.P."/>
            <person name="Aerts A.L."/>
            <person name="Allen A.E."/>
            <person name="Cuvelier M.L."/>
            <person name="Derelle E."/>
            <person name="Everett M.V."/>
            <person name="Foulon E."/>
            <person name="Grimwood J."/>
            <person name="Gundlach H."/>
            <person name="Henrissat B."/>
            <person name="Napoli C."/>
            <person name="McDonald S.M."/>
            <person name="Parker M.S."/>
            <person name="Rombauts S."/>
            <person name="Salamov A."/>
            <person name="Von Dassow P."/>
            <person name="Badger J.H."/>
            <person name="Coutinho P.M."/>
            <person name="Demir E."/>
            <person name="Dubchak I."/>
            <person name="Gentemann C."/>
            <person name="Eikrem W."/>
            <person name="Gready J.E."/>
            <person name="John U."/>
            <person name="Lanier W."/>
            <person name="Lindquist E.A."/>
            <person name="Lucas S."/>
            <person name="Mayer K.F."/>
            <person name="Moreau H."/>
            <person name="Not F."/>
            <person name="Otillar R."/>
            <person name="Panaud O."/>
            <person name="Pangilinan J."/>
            <person name="Paulsen I."/>
            <person name="Piegu B."/>
            <person name="Poliakov A."/>
            <person name="Robbens S."/>
            <person name="Schmutz J."/>
            <person name="Toulza E."/>
            <person name="Wyss T."/>
            <person name="Zelensky A."/>
            <person name="Zhou K."/>
            <person name="Armbrust E.V."/>
            <person name="Bhattacharya D."/>
            <person name="Goodenough U.W."/>
            <person name="Van de Peer Y."/>
            <person name="Grigoriev I.V."/>
        </authorList>
    </citation>
    <scope>NUCLEOTIDE SEQUENCE [LARGE SCALE GENOMIC DNA]</scope>
    <source>
        <strain evidence="10">RCC299 / NOUM17</strain>
    </source>
</reference>
<keyword evidence="6 7" id="KW-0460">Magnesium</keyword>
<evidence type="ECO:0000313" key="9">
    <source>
        <dbReference type="EMBL" id="ACO61100.1"/>
    </source>
</evidence>
<evidence type="ECO:0000313" key="10">
    <source>
        <dbReference type="Proteomes" id="UP000002009"/>
    </source>
</evidence>
<evidence type="ECO:0000256" key="5">
    <source>
        <dbReference type="ARBA" id="ARBA00022801"/>
    </source>
</evidence>
<sequence length="279" mass="29126">ASTPSLVSEVLGVCVALADEAGDIVRSVAAGGSLGQVKDKSGKQGADNKAIDPQTQADRRAERLIVATLRSKFGDRVKVLGEESLEGALTEAGSAAELVKPIELHVPPSAEAKSDDVCVWVDPLDGTREYVEGPDHWSGVTVLMGISVGGVPVAGVIHQPFVDHDGGPSSDPTCRGRTLWGGYNMGVWSSPGRDVSLARRVPRLPVADPANLRVATTRSHPGPAIERAIDLLTPAEVVRAGGAGGKVALILDGRVDAWVFPQKGTKRWDTCAGEALLRA</sequence>
<proteinExistence type="inferred from homology"/>
<dbReference type="EMBL" id="CP001323">
    <property type="protein sequence ID" value="ACO61100.1"/>
    <property type="molecule type" value="Genomic_DNA"/>
</dbReference>
<feature type="binding site" evidence="7">
    <location>
        <position position="269"/>
    </location>
    <ligand>
        <name>Mg(2+)</name>
        <dbReference type="ChEBI" id="CHEBI:18420"/>
        <label>1</label>
        <note>catalytic</note>
    </ligand>
</feature>
<name>C1DZD6_MICCC</name>
<dbReference type="GO" id="GO:0046872">
    <property type="term" value="F:metal ion binding"/>
    <property type="evidence" value="ECO:0007669"/>
    <property type="project" value="UniProtKB-KW"/>
</dbReference>
<keyword evidence="5" id="KW-0378">Hydrolase</keyword>
<accession>C1DZD6</accession>
<dbReference type="GO" id="GO:0005737">
    <property type="term" value="C:cytoplasm"/>
    <property type="evidence" value="ECO:0007669"/>
    <property type="project" value="UniProtKB-ARBA"/>
</dbReference>
<organism evidence="9 10">
    <name type="scientific">Micromonas commoda (strain RCC299 / NOUM17 / CCMP2709)</name>
    <name type="common">Picoplanktonic green alga</name>
    <dbReference type="NCBI Taxonomy" id="296587"/>
    <lineage>
        <taxon>Eukaryota</taxon>
        <taxon>Viridiplantae</taxon>
        <taxon>Chlorophyta</taxon>
        <taxon>Mamiellophyceae</taxon>
        <taxon>Mamiellales</taxon>
        <taxon>Mamiellaceae</taxon>
        <taxon>Micromonas</taxon>
    </lineage>
</organism>
<protein>
    <recommendedName>
        <fullName evidence="3">3'(2'),5'-bisphosphate nucleotidase</fullName>
        <ecNumber evidence="3">3.1.3.7</ecNumber>
    </recommendedName>
</protein>
<evidence type="ECO:0000256" key="2">
    <source>
        <dbReference type="ARBA" id="ARBA00009759"/>
    </source>
</evidence>
<feature type="binding site" evidence="7">
    <location>
        <position position="125"/>
    </location>
    <ligand>
        <name>Mg(2+)</name>
        <dbReference type="ChEBI" id="CHEBI:18420"/>
        <label>1</label>
        <note>catalytic</note>
    </ligand>
</feature>
<evidence type="ECO:0000256" key="3">
    <source>
        <dbReference type="ARBA" id="ARBA00012633"/>
    </source>
</evidence>
<feature type="non-terminal residue" evidence="9">
    <location>
        <position position="1"/>
    </location>
</feature>
<dbReference type="Gene3D" id="3.40.190.80">
    <property type="match status" value="1"/>
</dbReference>
<dbReference type="STRING" id="296587.C1DZD6"/>
<gene>
    <name evidence="9" type="ORF">MICPUN_71983</name>
</gene>
<feature type="binding site" evidence="7">
    <location>
        <position position="124"/>
    </location>
    <ligand>
        <name>Mg(2+)</name>
        <dbReference type="ChEBI" id="CHEBI:18420"/>
        <label>1</label>
        <note>catalytic</note>
    </ligand>
</feature>
<dbReference type="GO" id="GO:0008441">
    <property type="term" value="F:3'(2'),5'-bisphosphate nucleotidase activity"/>
    <property type="evidence" value="ECO:0007669"/>
    <property type="project" value="UniProtKB-EC"/>
</dbReference>
<evidence type="ECO:0000256" key="1">
    <source>
        <dbReference type="ARBA" id="ARBA00001946"/>
    </source>
</evidence>
<dbReference type="InterPro" id="IPR050725">
    <property type="entry name" value="CysQ/Inositol_MonoPase"/>
</dbReference>
<evidence type="ECO:0000256" key="7">
    <source>
        <dbReference type="PIRSR" id="PIRSR600760-2"/>
    </source>
</evidence>
<dbReference type="OrthoDB" id="1694274at2759"/>
<comment type="similarity">
    <text evidence="2">Belongs to the inositol monophosphatase superfamily.</text>
</comment>
<evidence type="ECO:0000256" key="6">
    <source>
        <dbReference type="ARBA" id="ARBA00022842"/>
    </source>
</evidence>
<dbReference type="SUPFAM" id="SSF56655">
    <property type="entry name" value="Carbohydrate phosphatase"/>
    <property type="match status" value="1"/>
</dbReference>
<dbReference type="PRINTS" id="PR00377">
    <property type="entry name" value="IMPHPHTASES"/>
</dbReference>
<dbReference type="KEGG" id="mis:MICPUN_71983"/>
<dbReference type="Pfam" id="PF00459">
    <property type="entry name" value="Inositol_P"/>
    <property type="match status" value="1"/>
</dbReference>
<dbReference type="Gene3D" id="3.30.540.10">
    <property type="entry name" value="Fructose-1,6-Bisphosphatase, subunit A, domain 1"/>
    <property type="match status" value="1"/>
</dbReference>
<comment type="cofactor">
    <cofactor evidence="1 7">
        <name>Mg(2+)</name>
        <dbReference type="ChEBI" id="CHEBI:18420"/>
    </cofactor>
</comment>
<dbReference type="Proteomes" id="UP000002009">
    <property type="component" value="Chromosome 2"/>
</dbReference>